<dbReference type="AlphaFoldDB" id="S4XBF7"/>
<dbReference type="SUPFAM" id="SSF51445">
    <property type="entry name" value="(Trans)glycosidases"/>
    <property type="match status" value="1"/>
</dbReference>
<dbReference type="eggNOG" id="COG3664">
    <property type="taxonomic scope" value="Bacteria"/>
</dbReference>
<dbReference type="EMBL" id="CP003696">
    <property type="protein sequence ID" value="AGP29926.1"/>
    <property type="molecule type" value="Genomic_DNA"/>
</dbReference>
<evidence type="ECO:0000313" key="1">
    <source>
        <dbReference type="EMBL" id="AGP29926.1"/>
    </source>
</evidence>
<dbReference type="PATRIC" id="fig|1200352.3.peg.271"/>
<sequence length="912" mass="97943">MPATPHSRRLHRRTFLAGAGATGLAAVGAAAALHFRSDSSDSADSSDSSGDASSIPTLSAGDLQLVVGDASHPGRVTVTTADARELVHFDGYRFGDSMSTVEPTVDTPDPTTVTVTYAPGDGYDAASVTYRAFGGTVTADWEFALPEGTGEDGVLDDGRIWRTFVDASTPTGIHVPATRWTRDARGGVPYLETVTGHHYVDWPAENSGTEARICGVLTADGSRTRNSTSLQAPAVRGDDGIWRSTVTFRSDADVDAARVLTESGRMLLAGGVLGHIGLPDPLVDVHGPTTFSVLTDGGVHPVTVGLAGTPGTGTDVDVLVRDVDGVEVHRSTHRIDIPADARYGEVIVDVDVPGPRSWYCVDVSCAASFARTTIAVWQEHDFGPANGSIIGLGGFISMPAPGRTQDQGMESAEDEHALWERLGIRHLRNPWLTADESRDLGIRTAVQPGGNPGQFTDPDGQSFDDWMTETLTQVRDSGAEHIELLNEWNANDESKNEELATEYTETWLKPFRAAMDRDGTDADLIGMALAGWDAHFLDVIRDRGGWELLDGIAEHAGRGNYTADYDGGHWNFHGQLRRTRAYLDGNPGPTQLWLTEAYACTQPNNWWNDSPRVAADATMLTLLIAAALGVEGVHWYQLTDGVWHNKYGVAPENPEYHYGLFHVDRSPKLSAVAFAHAAEVLDGADFLGWIESPHPDLRGLRFSRDGRVHWVLWSRQDGYITNATRTDEGFFPFPEPWEDTPGSSGKTLQVGVPSGALCQDVFGREITAENGRTISVGGSPVVVTGDLDDGPGPTDVTGDASIALTGVSVRRDGSSLVIDGTNDTDADLTLRVLGRQVDGEVVEKEVTAPTGRFSETVDLGASMPEDAVGASTSVAVTTWERPQVRILAERSAELTPGAAQPQVWRAEYYRSV</sequence>
<dbReference type="HOGENOM" id="CLU_318785_0_0_11"/>
<dbReference type="PROSITE" id="PS51318">
    <property type="entry name" value="TAT"/>
    <property type="match status" value="1"/>
</dbReference>
<proteinExistence type="predicted"/>
<dbReference type="Gene3D" id="3.20.20.80">
    <property type="entry name" value="Glycosidases"/>
    <property type="match status" value="1"/>
</dbReference>
<name>S4XBF7_9CORY</name>
<organism evidence="1 2">
    <name type="scientific">Corynebacterium terpenotabidum Y-11</name>
    <dbReference type="NCBI Taxonomy" id="1200352"/>
    <lineage>
        <taxon>Bacteria</taxon>
        <taxon>Bacillati</taxon>
        <taxon>Actinomycetota</taxon>
        <taxon>Actinomycetes</taxon>
        <taxon>Mycobacteriales</taxon>
        <taxon>Corynebacteriaceae</taxon>
        <taxon>Corynebacterium</taxon>
    </lineage>
</organism>
<evidence type="ECO:0000313" key="2">
    <source>
        <dbReference type="Proteomes" id="UP000014809"/>
    </source>
</evidence>
<reference evidence="1 2" key="1">
    <citation type="submission" date="2012-06" db="EMBL/GenBank/DDBJ databases">
        <title>Complete genome sequence of Corynebacterium terpenotabidum Y-11 (=DSM 44721).</title>
        <authorList>
            <person name="Ruckert C."/>
            <person name="Albersmeier A."/>
            <person name="Al-Dilaimi A."/>
            <person name="Szczepanowski R."/>
            <person name="Kalinowski J."/>
        </authorList>
    </citation>
    <scope>NUCLEOTIDE SEQUENCE [LARGE SCALE GENOMIC DNA]</scope>
    <source>
        <strain evidence="1 2">Y-11</strain>
    </source>
</reference>
<dbReference type="OrthoDB" id="5078252at2"/>
<dbReference type="STRING" id="1200352.A606_01355"/>
<keyword evidence="2" id="KW-1185">Reference proteome</keyword>
<dbReference type="InterPro" id="IPR006311">
    <property type="entry name" value="TAT_signal"/>
</dbReference>
<dbReference type="KEGG" id="cter:A606_01355"/>
<dbReference type="RefSeq" id="WP_020440291.1">
    <property type="nucleotide sequence ID" value="NC_021663.1"/>
</dbReference>
<dbReference type="Proteomes" id="UP000014809">
    <property type="component" value="Chromosome"/>
</dbReference>
<gene>
    <name evidence="1" type="ORF">A606_01355</name>
</gene>
<accession>S4XBF7</accession>
<protein>
    <submittedName>
        <fullName evidence="1">Uncharacterized protein</fullName>
    </submittedName>
</protein>
<dbReference type="InterPro" id="IPR017853">
    <property type="entry name" value="GH"/>
</dbReference>